<dbReference type="PROSITE" id="PS50118">
    <property type="entry name" value="HMG_BOX_2"/>
    <property type="match status" value="1"/>
</dbReference>
<keyword evidence="5" id="KW-1185">Reference proteome</keyword>
<evidence type="ECO:0000313" key="5">
    <source>
        <dbReference type="Proteomes" id="UP001432146"/>
    </source>
</evidence>
<evidence type="ECO:0000256" key="1">
    <source>
        <dbReference type="PROSITE-ProRule" id="PRU00267"/>
    </source>
</evidence>
<evidence type="ECO:0000313" key="4">
    <source>
        <dbReference type="EMBL" id="KAK9305543.1"/>
    </source>
</evidence>
<dbReference type="EMBL" id="JAWNGG020000050">
    <property type="protein sequence ID" value="KAK9305543.1"/>
    <property type="molecule type" value="Genomic_DNA"/>
</dbReference>
<proteinExistence type="predicted"/>
<comment type="caution">
    <text evidence="4">The sequence shown here is derived from an EMBL/GenBank/DDBJ whole genome shotgun (WGS) entry which is preliminary data.</text>
</comment>
<evidence type="ECO:0000256" key="2">
    <source>
        <dbReference type="SAM" id="MobiDB-lite"/>
    </source>
</evidence>
<keyword evidence="1" id="KW-0238">DNA-binding</keyword>
<dbReference type="GO" id="GO:0003677">
    <property type="term" value="F:DNA binding"/>
    <property type="evidence" value="ECO:0007669"/>
    <property type="project" value="UniProtKB-UniRule"/>
</dbReference>
<feature type="domain" description="HMG box" evidence="3">
    <location>
        <begin position="49"/>
        <end position="128"/>
    </location>
</feature>
<name>A0AAW1A8Q6_9HYME</name>
<dbReference type="InterPro" id="IPR009071">
    <property type="entry name" value="HMG_box_dom"/>
</dbReference>
<evidence type="ECO:0000259" key="3">
    <source>
        <dbReference type="PROSITE" id="PS50118"/>
    </source>
</evidence>
<dbReference type="CDD" id="cd00084">
    <property type="entry name" value="HMG-box_SF"/>
    <property type="match status" value="1"/>
</dbReference>
<dbReference type="Gene3D" id="1.10.30.10">
    <property type="entry name" value="High mobility group box domain"/>
    <property type="match status" value="1"/>
</dbReference>
<keyword evidence="1" id="KW-0539">Nucleus</keyword>
<dbReference type="InterPro" id="IPR036910">
    <property type="entry name" value="HMG_box_dom_sf"/>
</dbReference>
<accession>A0AAW1A8Q6</accession>
<sequence length="128" mass="15127">MDRPFEYGNSNDDRNVAQEEVHGEPNLGIDKPVVEREAGGKRGPRMRRRRRRRSRCICRPSARRRKILSNNPFIIFYLEMYFKSPEKRVTIVAREAGKQWSAMSDSLKAKYIKLAEKAKRRRCSTSRR</sequence>
<feature type="DNA-binding region" description="HMG box" evidence="1">
    <location>
        <begin position="49"/>
        <end position="128"/>
    </location>
</feature>
<dbReference type="SUPFAM" id="SSF47095">
    <property type="entry name" value="HMG-box"/>
    <property type="match status" value="1"/>
</dbReference>
<feature type="compositionally biased region" description="Basic residues" evidence="2">
    <location>
        <begin position="42"/>
        <end position="56"/>
    </location>
</feature>
<feature type="region of interest" description="Disordered" evidence="2">
    <location>
        <begin position="1"/>
        <end position="56"/>
    </location>
</feature>
<dbReference type="Pfam" id="PF00505">
    <property type="entry name" value="HMG_box"/>
    <property type="match status" value="1"/>
</dbReference>
<dbReference type="GO" id="GO:0005634">
    <property type="term" value="C:nucleus"/>
    <property type="evidence" value="ECO:0007669"/>
    <property type="project" value="UniProtKB-UniRule"/>
</dbReference>
<protein>
    <recommendedName>
        <fullName evidence="3">HMG box domain-containing protein</fullName>
    </recommendedName>
</protein>
<dbReference type="Proteomes" id="UP001432146">
    <property type="component" value="Unassembled WGS sequence"/>
</dbReference>
<gene>
    <name evidence="4" type="ORF">QLX08_003526</name>
</gene>
<feature type="compositionally biased region" description="Basic and acidic residues" evidence="2">
    <location>
        <begin position="1"/>
        <end position="23"/>
    </location>
</feature>
<dbReference type="AlphaFoldDB" id="A0AAW1A8Q6"/>
<reference evidence="4 5" key="1">
    <citation type="submission" date="2024-05" db="EMBL/GenBank/DDBJ databases">
        <title>The nuclear and mitochondrial genome assemblies of Tetragonisca angustula (Apidae: Meliponini), a tiny yet remarkable pollinator in the Neotropics.</title>
        <authorList>
            <person name="Ferrari R."/>
            <person name="Ricardo P.C."/>
            <person name="Dias F.C."/>
            <person name="Araujo N.S."/>
            <person name="Soares D.O."/>
            <person name="Zhou Q.-S."/>
            <person name="Zhu C.-D."/>
            <person name="Coutinho L."/>
            <person name="Airas M.C."/>
            <person name="Batista T.M."/>
        </authorList>
    </citation>
    <scope>NUCLEOTIDE SEQUENCE [LARGE SCALE GENOMIC DNA]</scope>
    <source>
        <strain evidence="4">ASF017062</strain>
        <tissue evidence="4">Abdomen</tissue>
    </source>
</reference>
<organism evidence="4 5">
    <name type="scientific">Tetragonisca angustula</name>
    <dbReference type="NCBI Taxonomy" id="166442"/>
    <lineage>
        <taxon>Eukaryota</taxon>
        <taxon>Metazoa</taxon>
        <taxon>Ecdysozoa</taxon>
        <taxon>Arthropoda</taxon>
        <taxon>Hexapoda</taxon>
        <taxon>Insecta</taxon>
        <taxon>Pterygota</taxon>
        <taxon>Neoptera</taxon>
        <taxon>Endopterygota</taxon>
        <taxon>Hymenoptera</taxon>
        <taxon>Apocrita</taxon>
        <taxon>Aculeata</taxon>
        <taxon>Apoidea</taxon>
        <taxon>Anthophila</taxon>
        <taxon>Apidae</taxon>
        <taxon>Tetragonisca</taxon>
    </lineage>
</organism>